<evidence type="ECO:0000256" key="2">
    <source>
        <dbReference type="SAM" id="Phobius"/>
    </source>
</evidence>
<comment type="caution">
    <text evidence="3">The sequence shown here is derived from an EMBL/GenBank/DDBJ whole genome shotgun (WGS) entry which is preliminary data.</text>
</comment>
<feature type="compositionally biased region" description="Basic and acidic residues" evidence="1">
    <location>
        <begin position="47"/>
        <end position="62"/>
    </location>
</feature>
<dbReference type="EMBL" id="JBHSQJ010000174">
    <property type="protein sequence ID" value="MFC5911535.1"/>
    <property type="molecule type" value="Genomic_DNA"/>
</dbReference>
<keyword evidence="3" id="KW-0121">Carboxypeptidase</keyword>
<gene>
    <name evidence="3" type="ORF">ACFP3V_30555</name>
</gene>
<dbReference type="GO" id="GO:0004180">
    <property type="term" value="F:carboxypeptidase activity"/>
    <property type="evidence" value="ECO:0007669"/>
    <property type="project" value="UniProtKB-KW"/>
</dbReference>
<feature type="transmembrane region" description="Helical" evidence="2">
    <location>
        <begin position="21"/>
        <end position="44"/>
    </location>
</feature>
<keyword evidence="3" id="KW-0645">Protease</keyword>
<reference evidence="4" key="1">
    <citation type="journal article" date="2019" name="Int. J. Syst. Evol. Microbiol.">
        <title>The Global Catalogue of Microorganisms (GCM) 10K type strain sequencing project: providing services to taxonomists for standard genome sequencing and annotation.</title>
        <authorList>
            <consortium name="The Broad Institute Genomics Platform"/>
            <consortium name="The Broad Institute Genome Sequencing Center for Infectious Disease"/>
            <person name="Wu L."/>
            <person name="Ma J."/>
        </authorList>
    </citation>
    <scope>NUCLEOTIDE SEQUENCE [LARGE SCALE GENOMIC DNA]</scope>
    <source>
        <strain evidence="4">JCM 4816</strain>
    </source>
</reference>
<dbReference type="Proteomes" id="UP001596174">
    <property type="component" value="Unassembled WGS sequence"/>
</dbReference>
<evidence type="ECO:0000313" key="4">
    <source>
        <dbReference type="Proteomes" id="UP001596174"/>
    </source>
</evidence>
<keyword evidence="2" id="KW-1133">Transmembrane helix</keyword>
<evidence type="ECO:0000313" key="3">
    <source>
        <dbReference type="EMBL" id="MFC5911535.1"/>
    </source>
</evidence>
<protein>
    <submittedName>
        <fullName evidence="3">D-alanyl-D-alanine carboxypeptidase</fullName>
    </submittedName>
</protein>
<evidence type="ECO:0000256" key="1">
    <source>
        <dbReference type="SAM" id="MobiDB-lite"/>
    </source>
</evidence>
<keyword evidence="2" id="KW-0812">Transmembrane</keyword>
<organism evidence="3 4">
    <name type="scientific">Streptacidiphilus monticola</name>
    <dbReference type="NCBI Taxonomy" id="2161674"/>
    <lineage>
        <taxon>Bacteria</taxon>
        <taxon>Bacillati</taxon>
        <taxon>Actinomycetota</taxon>
        <taxon>Actinomycetes</taxon>
        <taxon>Kitasatosporales</taxon>
        <taxon>Streptomycetaceae</taxon>
        <taxon>Streptacidiphilus</taxon>
    </lineage>
</organism>
<keyword evidence="4" id="KW-1185">Reference proteome</keyword>
<proteinExistence type="predicted"/>
<feature type="non-terminal residue" evidence="3">
    <location>
        <position position="98"/>
    </location>
</feature>
<feature type="region of interest" description="Disordered" evidence="1">
    <location>
        <begin position="42"/>
        <end position="98"/>
    </location>
</feature>
<name>A0ABW1G9U3_9ACTN</name>
<sequence length="98" mass="9870">MGSGERVARWGRAYAQAPTRWVAGVAGAVGLALAAGSIAAAGPWDGGQRHAERLRARADAHRIAAAQGGKSKPLPEQPSWRQPAPVLVAATGGAAPTA</sequence>
<accession>A0ABW1G9U3</accession>
<keyword evidence="3" id="KW-0378">Hydrolase</keyword>
<keyword evidence="2" id="KW-0472">Membrane</keyword>